<keyword evidence="1" id="KW-0732">Signal</keyword>
<evidence type="ECO:0000256" key="1">
    <source>
        <dbReference type="SAM" id="SignalP"/>
    </source>
</evidence>
<dbReference type="RefSeq" id="WP_070904394.1">
    <property type="nucleotide sequence ID" value="NZ_CP016378.1"/>
</dbReference>
<dbReference type="Proteomes" id="UP000188947">
    <property type="component" value="Unassembled WGS sequence"/>
</dbReference>
<accession>A0A1T3FGN0</accession>
<comment type="caution">
    <text evidence="3">The sequence shown here is derived from an EMBL/GenBank/DDBJ whole genome shotgun (WGS) entry which is preliminary data.</text>
</comment>
<dbReference type="OrthoDB" id="725093at2"/>
<gene>
    <name evidence="3" type="ORF">BMF97_03480</name>
</gene>
<feature type="chain" id="PRO_5030034633" description="Pyrrolo-quinoline quinone repeat domain-containing protein" evidence="1">
    <location>
        <begin position="25"/>
        <end position="432"/>
    </location>
</feature>
<feature type="signal peptide" evidence="1">
    <location>
        <begin position="1"/>
        <end position="24"/>
    </location>
</feature>
<dbReference type="EMBL" id="MPOG01000004">
    <property type="protein sequence ID" value="OOH97390.1"/>
    <property type="molecule type" value="Genomic_DNA"/>
</dbReference>
<dbReference type="STRING" id="238.BBD35_10820"/>
<dbReference type="PROSITE" id="PS51257">
    <property type="entry name" value="PROKAR_LIPOPROTEIN"/>
    <property type="match status" value="1"/>
</dbReference>
<dbReference type="PANTHER" id="PTHR34512:SF30">
    <property type="entry name" value="OUTER MEMBRANE PROTEIN ASSEMBLY FACTOR BAMB"/>
    <property type="match status" value="1"/>
</dbReference>
<name>A0A1T3FGN0_ELIME</name>
<dbReference type="InterPro" id="IPR002372">
    <property type="entry name" value="PQQ_rpt_dom"/>
</dbReference>
<evidence type="ECO:0000313" key="4">
    <source>
        <dbReference type="Proteomes" id="UP000188947"/>
    </source>
</evidence>
<keyword evidence="4" id="KW-1185">Reference proteome</keyword>
<dbReference type="InterPro" id="IPR011047">
    <property type="entry name" value="Quinoprotein_ADH-like_sf"/>
</dbReference>
<protein>
    <recommendedName>
        <fullName evidence="2">Pyrrolo-quinoline quinone repeat domain-containing protein</fullName>
    </recommendedName>
</protein>
<dbReference type="Gene3D" id="2.130.10.10">
    <property type="entry name" value="YVTN repeat-like/Quinoprotein amine dehydrogenase"/>
    <property type="match status" value="1"/>
</dbReference>
<evidence type="ECO:0000313" key="3">
    <source>
        <dbReference type="EMBL" id="OOH97390.1"/>
    </source>
</evidence>
<dbReference type="SUPFAM" id="SSF50998">
    <property type="entry name" value="Quinoprotein alcohol dehydrogenase-like"/>
    <property type="match status" value="1"/>
</dbReference>
<organism evidence="3 4">
    <name type="scientific">Elizabethkingia meningoseptica</name>
    <name type="common">Chryseobacterium meningosepticum</name>
    <dbReference type="NCBI Taxonomy" id="238"/>
    <lineage>
        <taxon>Bacteria</taxon>
        <taxon>Pseudomonadati</taxon>
        <taxon>Bacteroidota</taxon>
        <taxon>Flavobacteriia</taxon>
        <taxon>Flavobacteriales</taxon>
        <taxon>Weeksellaceae</taxon>
        <taxon>Elizabethkingia</taxon>
    </lineage>
</organism>
<feature type="domain" description="Pyrrolo-quinoline quinone repeat" evidence="2">
    <location>
        <begin position="26"/>
        <end position="105"/>
    </location>
</feature>
<dbReference type="eggNOG" id="ENOG5033Q07">
    <property type="taxonomic scope" value="Bacteria"/>
</dbReference>
<proteinExistence type="predicted"/>
<dbReference type="InterPro" id="IPR015943">
    <property type="entry name" value="WD40/YVTN_repeat-like_dom_sf"/>
</dbReference>
<dbReference type="Pfam" id="PF13360">
    <property type="entry name" value="PQQ_2"/>
    <property type="match status" value="1"/>
</dbReference>
<sequence>MKKLLLLLISASFFSGCNSNTPSAEPTKVEHATLLLATNGSVYNFNLDDYKTTWHYTSPLDSTGNRNFFALDGQNIFMPFESGKLINFDVNTGKIIWKQQIYGNEDQPLGMSADINDQNEMVQALMPLFMSKPLVDGQNIIIPSVGKPGQSGAWLYNFNRANGEKKWNSQLPTIFNMFAPVKYRNFYFVNSAVFLNMYSPEAGTSTSYGMFDGDVQVAGEPEQHNEVSQFDRPIYSQMQSDGKSLFIGDEHGKIYCFQLDKNGSVPNGDITDPNNTFTKNPKIFKWTFSDDYFNFQENKTSFLENGLFYTVIKEGTAKESCIFAINTDDGKPKWKKVIKADVLNWSFSKGKITGNTQNTIFYADADGQNFTEVSITSKPLSNIESVDKTHLIYATQKGIEIFDTATKTAKLVLAKTFRDSEYNNFQIRYIPK</sequence>
<reference evidence="3 4" key="1">
    <citation type="submission" date="2016-11" db="EMBL/GenBank/DDBJ databases">
        <title>Genome sequence and comparative genomic analysis of clinical strain Elizabethkingia meningoseptica 61421 PRCM.</title>
        <authorList>
            <person name="Wang M."/>
            <person name="Hu S."/>
            <person name="Cao L."/>
            <person name="Jiang T."/>
            <person name="Zhou Y."/>
            <person name="Ming D."/>
        </authorList>
    </citation>
    <scope>NUCLEOTIDE SEQUENCE [LARGE SCALE GENOMIC DNA]</scope>
    <source>
        <strain evidence="3 4">61421 PRCM</strain>
    </source>
</reference>
<dbReference type="PANTHER" id="PTHR34512">
    <property type="entry name" value="CELL SURFACE PROTEIN"/>
    <property type="match status" value="1"/>
</dbReference>
<dbReference type="AlphaFoldDB" id="A0A1T3FGN0"/>
<evidence type="ECO:0000259" key="2">
    <source>
        <dbReference type="Pfam" id="PF13360"/>
    </source>
</evidence>